<dbReference type="RefSeq" id="WP_099507945.1">
    <property type="nucleotide sequence ID" value="NZ_CP016616.1"/>
</dbReference>
<dbReference type="InterPro" id="IPR001347">
    <property type="entry name" value="SIS_dom"/>
</dbReference>
<dbReference type="GO" id="GO:0006047">
    <property type="term" value="P:UDP-N-acetylglucosamine metabolic process"/>
    <property type="evidence" value="ECO:0007669"/>
    <property type="project" value="TreeGrafter"/>
</dbReference>
<dbReference type="GO" id="GO:0005829">
    <property type="term" value="C:cytosol"/>
    <property type="evidence" value="ECO:0007669"/>
    <property type="project" value="TreeGrafter"/>
</dbReference>
<evidence type="ECO:0000256" key="7">
    <source>
        <dbReference type="ARBA" id="ARBA00022679"/>
    </source>
</evidence>
<evidence type="ECO:0000256" key="6">
    <source>
        <dbReference type="ARBA" id="ARBA00022576"/>
    </source>
</evidence>
<evidence type="ECO:0000256" key="5">
    <source>
        <dbReference type="ARBA" id="ARBA00022490"/>
    </source>
</evidence>
<keyword evidence="6 10" id="KW-0032">Aminotransferase</keyword>
<dbReference type="NCBIfam" id="NF001484">
    <property type="entry name" value="PRK00331.1"/>
    <property type="match status" value="1"/>
</dbReference>
<dbReference type="InterPro" id="IPR047084">
    <property type="entry name" value="GFAT_N"/>
</dbReference>
<keyword evidence="7 10" id="KW-0808">Transferase</keyword>
<dbReference type="GO" id="GO:0005975">
    <property type="term" value="P:carbohydrate metabolic process"/>
    <property type="evidence" value="ECO:0007669"/>
    <property type="project" value="UniProtKB-UniRule"/>
</dbReference>
<dbReference type="EMBL" id="CP016616">
    <property type="protein sequence ID" value="ANY76938.1"/>
    <property type="molecule type" value="Genomic_DNA"/>
</dbReference>
<dbReference type="OrthoDB" id="9761808at2"/>
<name>A0A1B2EAD5_9HYPH</name>
<evidence type="ECO:0000256" key="4">
    <source>
        <dbReference type="ARBA" id="ARBA00016090"/>
    </source>
</evidence>
<dbReference type="KEGG" id="moc:BB934_00835"/>
<dbReference type="PANTHER" id="PTHR10937">
    <property type="entry name" value="GLUCOSAMINE--FRUCTOSE-6-PHOSPHATE AMINOTRANSFERASE, ISOMERIZING"/>
    <property type="match status" value="1"/>
</dbReference>
<dbReference type="CDD" id="cd05009">
    <property type="entry name" value="SIS_GlmS_GlmD_2"/>
    <property type="match status" value="1"/>
</dbReference>
<evidence type="ECO:0000256" key="3">
    <source>
        <dbReference type="ARBA" id="ARBA00012916"/>
    </source>
</evidence>
<evidence type="ECO:0000313" key="13">
    <source>
        <dbReference type="EMBL" id="ANY76938.1"/>
    </source>
</evidence>
<dbReference type="FunFam" id="3.40.50.10490:FF:000001">
    <property type="entry name" value="Glutamine--fructose-6-phosphate aminotransferase [isomerizing]"/>
    <property type="match status" value="1"/>
</dbReference>
<comment type="catalytic activity">
    <reaction evidence="1 10">
        <text>D-fructose 6-phosphate + L-glutamine = D-glucosamine 6-phosphate + L-glutamate</text>
        <dbReference type="Rhea" id="RHEA:13237"/>
        <dbReference type="ChEBI" id="CHEBI:29985"/>
        <dbReference type="ChEBI" id="CHEBI:58359"/>
        <dbReference type="ChEBI" id="CHEBI:58725"/>
        <dbReference type="ChEBI" id="CHEBI:61527"/>
        <dbReference type="EC" id="2.6.1.16"/>
    </reaction>
</comment>
<dbReference type="CDD" id="cd05008">
    <property type="entry name" value="SIS_GlmS_GlmD_1"/>
    <property type="match status" value="1"/>
</dbReference>
<dbReference type="Pfam" id="PF01380">
    <property type="entry name" value="SIS"/>
    <property type="match status" value="2"/>
</dbReference>
<feature type="active site" description="For Fru-6P isomerization activity" evidence="10">
    <location>
        <position position="603"/>
    </location>
</feature>
<evidence type="ECO:0000259" key="12">
    <source>
        <dbReference type="PROSITE" id="PS51464"/>
    </source>
</evidence>
<sequence>MCGIVGIVGKTPVAPQIVEALKRLEYRGYDSAGVATLEDGRLDRRRAEGKLRNLETKLSQSPLSGVIGIGHTRWATHGKPNETNAHPHATDKLAVVHNGIIENFRELKTGLEAKGIRFETETDTEVVAQLVTYEIHQGRLPIEAVAVTLPRLRGAFALGFLFSGEEDLLIGARHGAPLAIGYGEGEMYLGSDALALAPFTDEVAYLDDGDWAILTHRGADIHDESGKPVHRTRHKIPVGSFLADKGNYRHFMAKEIHEQAEVVGRTLAHYVNFTSERVELPIELPFDFRDLKRISISACGTAYLAGLISKYWFERLARIPVEIDVASEFRYREAPLEPGGLALFVSQSGETADTLASLRYATSEKQHTLSVVNVPTSTMARESGVIAQTLAGVEVGVASTKAFTCQLTVLLSLAIAAGRARGTLSVEDEKELVNALIAIPGQMTEAMKREHQIEILARDLSKAKDVLYLGRGTSYPLAMEGALKLKEISYIHAEGYAAGELKHGPIALIDETMPVIVIAPYDSIFEKTVSNMQEVAARGGRIILITDERGALEAGLDTMATIVMPSVHPIVAPILNAVPIQLLAYHTAVFMGKDVDQPRNLAKSVTVE</sequence>
<feature type="domain" description="SIS" evidence="12">
    <location>
        <begin position="284"/>
        <end position="423"/>
    </location>
</feature>
<dbReference type="Gene3D" id="3.60.20.10">
    <property type="entry name" value="Glutamine Phosphoribosylpyrophosphate, subunit 1, domain 1"/>
    <property type="match status" value="1"/>
</dbReference>
<dbReference type="GO" id="GO:0097367">
    <property type="term" value="F:carbohydrate derivative binding"/>
    <property type="evidence" value="ECO:0007669"/>
    <property type="project" value="InterPro"/>
</dbReference>
<dbReference type="PANTHER" id="PTHR10937:SF0">
    <property type="entry name" value="GLUTAMINE--FRUCTOSE-6-PHOSPHATE TRANSAMINASE (ISOMERIZING)"/>
    <property type="match status" value="1"/>
</dbReference>
<dbReference type="Pfam" id="PF13522">
    <property type="entry name" value="GATase_6"/>
    <property type="match status" value="1"/>
</dbReference>
<feature type="active site" description="Nucleophile; for GATase activity" evidence="10">
    <location>
        <position position="2"/>
    </location>
</feature>
<reference evidence="13" key="1">
    <citation type="submission" date="2016-07" db="EMBL/GenBank/DDBJ databases">
        <title>Microvirga ossetica sp. nov. a new species of rhizobia isolated from root nodules of the legume species Vicia alpestris Steven originated from North Ossetia region in the Caucasus.</title>
        <authorList>
            <person name="Safronova V.I."/>
            <person name="Kuznetsova I.G."/>
            <person name="Sazanova A.L."/>
            <person name="Belimov A."/>
            <person name="Andronov E."/>
            <person name="Osledkin Y.S."/>
            <person name="Onishchuk O.P."/>
            <person name="Kurchak O.N."/>
            <person name="Shaposhnikov A.I."/>
            <person name="Willems A."/>
            <person name="Tikhonovich I.A."/>
        </authorList>
    </citation>
    <scope>NUCLEOTIDE SEQUENCE [LARGE SCALE GENOMIC DNA]</scope>
    <source>
        <strain evidence="13">V5/3M</strain>
    </source>
</reference>
<dbReference type="InterPro" id="IPR035490">
    <property type="entry name" value="GlmS/FrlB_SIS"/>
</dbReference>
<dbReference type="EC" id="2.6.1.16" evidence="3 10"/>
<dbReference type="SUPFAM" id="SSF56235">
    <property type="entry name" value="N-terminal nucleophile aminohydrolases (Ntn hydrolases)"/>
    <property type="match status" value="1"/>
</dbReference>
<keyword evidence="9" id="KW-0315">Glutamine amidotransferase</keyword>
<dbReference type="FunFam" id="3.60.20.10:FF:000006">
    <property type="entry name" value="Glutamine--fructose-6-phosphate aminotransferase [isomerizing]"/>
    <property type="match status" value="1"/>
</dbReference>
<evidence type="ECO:0000259" key="11">
    <source>
        <dbReference type="PROSITE" id="PS51278"/>
    </source>
</evidence>
<dbReference type="HAMAP" id="MF_00164">
    <property type="entry name" value="GlmS"/>
    <property type="match status" value="1"/>
</dbReference>
<accession>A0A1B2EAD5</accession>
<dbReference type="InterPro" id="IPR017932">
    <property type="entry name" value="GATase_2_dom"/>
</dbReference>
<keyword evidence="5 10" id="KW-0963">Cytoplasm</keyword>
<dbReference type="AlphaFoldDB" id="A0A1B2EAD5"/>
<comment type="function">
    <text evidence="10">Catalyzes the first step in hexosamine metabolism, converting fructose-6P into glucosamine-6P using glutamine as a nitrogen source.</text>
</comment>
<evidence type="ECO:0000256" key="1">
    <source>
        <dbReference type="ARBA" id="ARBA00001031"/>
    </source>
</evidence>
<organism evidence="13">
    <name type="scientific">Microvirga ossetica</name>
    <dbReference type="NCBI Taxonomy" id="1882682"/>
    <lineage>
        <taxon>Bacteria</taxon>
        <taxon>Pseudomonadati</taxon>
        <taxon>Pseudomonadota</taxon>
        <taxon>Alphaproteobacteria</taxon>
        <taxon>Hyphomicrobiales</taxon>
        <taxon>Methylobacteriaceae</taxon>
        <taxon>Microvirga</taxon>
    </lineage>
</organism>
<dbReference type="InterPro" id="IPR035466">
    <property type="entry name" value="GlmS/AgaS_SIS"/>
</dbReference>
<evidence type="ECO:0000256" key="9">
    <source>
        <dbReference type="ARBA" id="ARBA00022962"/>
    </source>
</evidence>
<gene>
    <name evidence="10" type="primary">glmS</name>
    <name evidence="13" type="ORF">BB934_00835</name>
</gene>
<feature type="initiator methionine" description="Removed" evidence="10">
    <location>
        <position position="1"/>
    </location>
</feature>
<comment type="subunit">
    <text evidence="10">Homodimer.</text>
</comment>
<dbReference type="GO" id="GO:0004360">
    <property type="term" value="F:glutamine-fructose-6-phosphate transaminase (isomerizing) activity"/>
    <property type="evidence" value="ECO:0007669"/>
    <property type="project" value="UniProtKB-UniRule"/>
</dbReference>
<dbReference type="PROSITE" id="PS51464">
    <property type="entry name" value="SIS"/>
    <property type="match status" value="2"/>
</dbReference>
<feature type="domain" description="Glutamine amidotransferase type-2" evidence="11">
    <location>
        <begin position="2"/>
        <end position="217"/>
    </location>
</feature>
<dbReference type="GO" id="GO:0006002">
    <property type="term" value="P:fructose 6-phosphate metabolic process"/>
    <property type="evidence" value="ECO:0007669"/>
    <property type="project" value="TreeGrafter"/>
</dbReference>
<evidence type="ECO:0000256" key="8">
    <source>
        <dbReference type="ARBA" id="ARBA00022737"/>
    </source>
</evidence>
<dbReference type="GO" id="GO:0006487">
    <property type="term" value="P:protein N-linked glycosylation"/>
    <property type="evidence" value="ECO:0007669"/>
    <property type="project" value="TreeGrafter"/>
</dbReference>
<dbReference type="InterPro" id="IPR005855">
    <property type="entry name" value="GFAT"/>
</dbReference>
<dbReference type="GO" id="GO:0046349">
    <property type="term" value="P:amino sugar biosynthetic process"/>
    <property type="evidence" value="ECO:0007669"/>
    <property type="project" value="UniProtKB-ARBA"/>
</dbReference>
<dbReference type="InterPro" id="IPR046348">
    <property type="entry name" value="SIS_dom_sf"/>
</dbReference>
<evidence type="ECO:0000256" key="2">
    <source>
        <dbReference type="ARBA" id="ARBA00004496"/>
    </source>
</evidence>
<feature type="domain" description="SIS" evidence="12">
    <location>
        <begin position="456"/>
        <end position="598"/>
    </location>
</feature>
<comment type="subcellular location">
    <subcellularLocation>
        <location evidence="2 10">Cytoplasm</location>
    </subcellularLocation>
</comment>
<protein>
    <recommendedName>
        <fullName evidence="4 10">Glutamine--fructose-6-phosphate aminotransferase [isomerizing]</fullName>
        <ecNumber evidence="3 10">2.6.1.16</ecNumber>
    </recommendedName>
    <alternativeName>
        <fullName evidence="10">D-fructose-6-phosphate amidotransferase</fullName>
    </alternativeName>
    <alternativeName>
        <fullName evidence="10">GFAT</fullName>
    </alternativeName>
    <alternativeName>
        <fullName evidence="10">Glucosamine-6-phosphate synthase</fullName>
    </alternativeName>
    <alternativeName>
        <fullName evidence="10">Hexosephosphate aminotransferase</fullName>
    </alternativeName>
    <alternativeName>
        <fullName evidence="10">L-glutamine--D-fructose-6-phosphate amidotransferase</fullName>
    </alternativeName>
</protein>
<dbReference type="PROSITE" id="PS51278">
    <property type="entry name" value="GATASE_TYPE_2"/>
    <property type="match status" value="1"/>
</dbReference>
<dbReference type="FunFam" id="3.40.50.10490:FF:000002">
    <property type="entry name" value="Glutamine--fructose-6-phosphate aminotransferase [isomerizing]"/>
    <property type="match status" value="1"/>
</dbReference>
<proteinExistence type="inferred from homology"/>
<dbReference type="SUPFAM" id="SSF53697">
    <property type="entry name" value="SIS domain"/>
    <property type="match status" value="1"/>
</dbReference>
<dbReference type="CDD" id="cd00714">
    <property type="entry name" value="GFAT"/>
    <property type="match status" value="1"/>
</dbReference>
<dbReference type="NCBIfam" id="TIGR01135">
    <property type="entry name" value="glmS"/>
    <property type="match status" value="1"/>
</dbReference>
<keyword evidence="8" id="KW-0677">Repeat</keyword>
<dbReference type="Gene3D" id="3.40.50.10490">
    <property type="entry name" value="Glucose-6-phosphate isomerase like protein, domain 1"/>
    <property type="match status" value="2"/>
</dbReference>
<evidence type="ECO:0000256" key="10">
    <source>
        <dbReference type="HAMAP-Rule" id="MF_00164"/>
    </source>
</evidence>
<dbReference type="InterPro" id="IPR029055">
    <property type="entry name" value="Ntn_hydrolases_N"/>
</dbReference>